<dbReference type="Proteomes" id="UP000192578">
    <property type="component" value="Unassembled WGS sequence"/>
</dbReference>
<keyword evidence="3" id="KW-1185">Reference proteome</keyword>
<name>A0A1W0X3V3_HYPEX</name>
<organism evidence="2 3">
    <name type="scientific">Hypsibius exemplaris</name>
    <name type="common">Freshwater tardigrade</name>
    <dbReference type="NCBI Taxonomy" id="2072580"/>
    <lineage>
        <taxon>Eukaryota</taxon>
        <taxon>Metazoa</taxon>
        <taxon>Ecdysozoa</taxon>
        <taxon>Tardigrada</taxon>
        <taxon>Eutardigrada</taxon>
        <taxon>Parachela</taxon>
        <taxon>Hypsibioidea</taxon>
        <taxon>Hypsibiidae</taxon>
        <taxon>Hypsibius</taxon>
    </lineage>
</organism>
<feature type="compositionally biased region" description="Basic and acidic residues" evidence="1">
    <location>
        <begin position="342"/>
        <end position="359"/>
    </location>
</feature>
<comment type="caution">
    <text evidence="2">The sequence shown here is derived from an EMBL/GenBank/DDBJ whole genome shotgun (WGS) entry which is preliminary data.</text>
</comment>
<feature type="region of interest" description="Disordered" evidence="1">
    <location>
        <begin position="456"/>
        <end position="504"/>
    </location>
</feature>
<evidence type="ECO:0000256" key="1">
    <source>
        <dbReference type="SAM" id="MobiDB-lite"/>
    </source>
</evidence>
<dbReference type="AlphaFoldDB" id="A0A1W0X3V3"/>
<gene>
    <name evidence="2" type="ORF">BV898_04026</name>
</gene>
<feature type="compositionally biased region" description="Acidic residues" evidence="1">
    <location>
        <begin position="421"/>
        <end position="432"/>
    </location>
</feature>
<reference evidence="3" key="1">
    <citation type="submission" date="2017-01" db="EMBL/GenBank/DDBJ databases">
        <title>Comparative genomics of anhydrobiosis in the tardigrade Hypsibius dujardini.</title>
        <authorList>
            <person name="Yoshida Y."/>
            <person name="Koutsovoulos G."/>
            <person name="Laetsch D."/>
            <person name="Stevens L."/>
            <person name="Kumar S."/>
            <person name="Horikawa D."/>
            <person name="Ishino K."/>
            <person name="Komine S."/>
            <person name="Tomita M."/>
            <person name="Blaxter M."/>
            <person name="Arakawa K."/>
        </authorList>
    </citation>
    <scope>NUCLEOTIDE SEQUENCE [LARGE SCALE GENOMIC DNA]</scope>
    <source>
        <strain evidence="3">Z151</strain>
    </source>
</reference>
<evidence type="ECO:0000313" key="3">
    <source>
        <dbReference type="Proteomes" id="UP000192578"/>
    </source>
</evidence>
<accession>A0A1W0X3V3</accession>
<sequence length="504" mass="53828">MNANKTSKDSLRGKEFLLIRDPTMIPAFEVLRSLEDYLTLSSVIPPDPDKSIAFPDCVDVKAYAEYVDRRVPYIKNDVEAQLPGHLRRLYYQIAEGLRGPACGLSTVDPCFSATMDEILRELARIGLSQAGWYYVVDNLPTDVSQLRGGLLVVMADRMRSPEWKDSATTKLKRIVELAARLRFLMRLSRAGCLERAEVFDSLNIPKGSDTEVEDDQGSSFVLPPGPFAHTIPLSSDPLPPPSVFFRSRSHVESLVRSTSQTSNATTSGAVVQEVSDVSLLTSTIRASPAKVQTVPSQPKSAGKKVAAPAAAAGLLLARSVIVPGEALSEPGSSSSVGNTPERSSEKRGRQAKAADKEASRSASPPAGDSSTLPEPLVKQLESDPDTSSEPSSSKARGRGKPAANKSAAKRRTPKKRGSFLSDDDDDDVEEPSTSENPADVAVVEGDAAEAEVGITETNAIPSMPEPASTPSQPVKKTAVRASVSKKAAAVPVAEPARRSTRAKK</sequence>
<feature type="compositionally biased region" description="Polar residues" evidence="1">
    <location>
        <begin position="330"/>
        <end position="341"/>
    </location>
</feature>
<dbReference type="EMBL" id="MTYJ01000019">
    <property type="protein sequence ID" value="OQV22179.1"/>
    <property type="molecule type" value="Genomic_DNA"/>
</dbReference>
<feature type="compositionally biased region" description="Low complexity" evidence="1">
    <location>
        <begin position="474"/>
        <end position="494"/>
    </location>
</feature>
<evidence type="ECO:0000313" key="2">
    <source>
        <dbReference type="EMBL" id="OQV22179.1"/>
    </source>
</evidence>
<feature type="compositionally biased region" description="Basic residues" evidence="1">
    <location>
        <begin position="407"/>
        <end position="417"/>
    </location>
</feature>
<proteinExistence type="predicted"/>
<feature type="region of interest" description="Disordered" evidence="1">
    <location>
        <begin position="326"/>
        <end position="444"/>
    </location>
</feature>
<protein>
    <submittedName>
        <fullName evidence="2">Uncharacterized protein</fullName>
    </submittedName>
</protein>
<dbReference type="OrthoDB" id="10623824at2759"/>